<name>A0ABR8PIE7_9BACL</name>
<keyword evidence="1" id="KW-0812">Transmembrane</keyword>
<reference evidence="2 3" key="1">
    <citation type="submission" date="2020-08" db="EMBL/GenBank/DDBJ databases">
        <title>A Genomic Blueprint of the Chicken Gut Microbiome.</title>
        <authorList>
            <person name="Gilroy R."/>
            <person name="Ravi A."/>
            <person name="Getino M."/>
            <person name="Pursley I."/>
            <person name="Horton D.L."/>
            <person name="Alikhan N.-F."/>
            <person name="Baker D."/>
            <person name="Gharbi K."/>
            <person name="Hall N."/>
            <person name="Watson M."/>
            <person name="Adriaenssens E.M."/>
            <person name="Foster-Nyarko E."/>
            <person name="Jarju S."/>
            <person name="Secka A."/>
            <person name="Antonio M."/>
            <person name="Oren A."/>
            <person name="Chaudhuri R."/>
            <person name="La Ragione R.M."/>
            <person name="Hildebrand F."/>
            <person name="Pallen M.J."/>
        </authorList>
    </citation>
    <scope>NUCLEOTIDE SEQUENCE [LARGE SCALE GENOMIC DNA]</scope>
    <source>
        <strain evidence="2 3">Sa3CUA8</strain>
    </source>
</reference>
<protein>
    <submittedName>
        <fullName evidence="2">YtpI family protein</fullName>
    </submittedName>
</protein>
<sequence>METLNFVLVFLIIASAVFYFYFKTRQFRTSQVFPIRKKMFSSKAGMFLGLLLVSFGINQLLLFGGVTTYIISGIFIVLGGYVSLFNWKAVQYYNRFVDEETELNKR</sequence>
<feature type="transmembrane region" description="Helical" evidence="1">
    <location>
        <begin position="43"/>
        <end position="63"/>
    </location>
</feature>
<keyword evidence="3" id="KW-1185">Reference proteome</keyword>
<gene>
    <name evidence="2" type="ORF">H9659_06295</name>
</gene>
<dbReference type="Proteomes" id="UP000659496">
    <property type="component" value="Unassembled WGS sequence"/>
</dbReference>
<dbReference type="RefSeq" id="WP_191689077.1">
    <property type="nucleotide sequence ID" value="NZ_JACSQY010000003.1"/>
</dbReference>
<evidence type="ECO:0000256" key="1">
    <source>
        <dbReference type="SAM" id="Phobius"/>
    </source>
</evidence>
<feature type="transmembrane region" description="Helical" evidence="1">
    <location>
        <begin position="69"/>
        <end position="87"/>
    </location>
</feature>
<comment type="caution">
    <text evidence="2">The sequence shown here is derived from an EMBL/GenBank/DDBJ whole genome shotgun (WGS) entry which is preliminary data.</text>
</comment>
<dbReference type="EMBL" id="JACSQY010000003">
    <property type="protein sequence ID" value="MBD7907933.1"/>
    <property type="molecule type" value="Genomic_DNA"/>
</dbReference>
<evidence type="ECO:0000313" key="3">
    <source>
        <dbReference type="Proteomes" id="UP000659496"/>
    </source>
</evidence>
<accession>A0ABR8PIE7</accession>
<keyword evidence="1" id="KW-0472">Membrane</keyword>
<organism evidence="2 3">
    <name type="scientific">Sporosarcina gallistercoris</name>
    <dbReference type="NCBI Taxonomy" id="2762245"/>
    <lineage>
        <taxon>Bacteria</taxon>
        <taxon>Bacillati</taxon>
        <taxon>Bacillota</taxon>
        <taxon>Bacilli</taxon>
        <taxon>Bacillales</taxon>
        <taxon>Caryophanaceae</taxon>
        <taxon>Sporosarcina</taxon>
    </lineage>
</organism>
<feature type="transmembrane region" description="Helical" evidence="1">
    <location>
        <begin position="6"/>
        <end position="22"/>
    </location>
</feature>
<dbReference type="Pfam" id="PF14007">
    <property type="entry name" value="YtpI"/>
    <property type="match status" value="1"/>
</dbReference>
<keyword evidence="1" id="KW-1133">Transmembrane helix</keyword>
<evidence type="ECO:0000313" key="2">
    <source>
        <dbReference type="EMBL" id="MBD7907933.1"/>
    </source>
</evidence>
<dbReference type="InterPro" id="IPR025618">
    <property type="entry name" value="YtpI"/>
</dbReference>
<proteinExistence type="predicted"/>